<sequence>MTLMIPARSRTRASMATVVVYGFMFFACFVYGFLGVDADNVSVSVTEGDSVTLLPDIKINQLERMKWYFNGIRIAQIIGNQSKICTDVHCPERFRGRLQLDHQTGSLTITNITITDSGDYEVKIINGSIEERFNVSVLGVSAAERDNMKRKSVKEGQSVTLDPGLKNPNDVMTWYFHGTLMNGSGRSWVVSGIIIGCVVLAALSAVVAIYYRFLIYKKDMEQNMKGRLLDEGRV</sequence>
<dbReference type="PANTHER" id="PTHR21063">
    <property type="entry name" value="LFA-3"/>
    <property type="match status" value="1"/>
</dbReference>
<dbReference type="InterPro" id="IPR003599">
    <property type="entry name" value="Ig_sub"/>
</dbReference>
<proteinExistence type="predicted"/>
<feature type="transmembrane region" description="Helical" evidence="1">
    <location>
        <begin position="12"/>
        <end position="34"/>
    </location>
</feature>
<dbReference type="InterPro" id="IPR013783">
    <property type="entry name" value="Ig-like_fold"/>
</dbReference>
<evidence type="ECO:0000313" key="3">
    <source>
        <dbReference type="Ensembl" id="ENSCCRP00000112914.1"/>
    </source>
</evidence>
<dbReference type="SMART" id="SM00409">
    <property type="entry name" value="IG"/>
    <property type="match status" value="1"/>
</dbReference>
<feature type="transmembrane region" description="Helical" evidence="1">
    <location>
        <begin position="188"/>
        <end position="211"/>
    </location>
</feature>
<accession>A0A9J7XZ24</accession>
<dbReference type="Ensembl" id="ENSCCRT00000109935.1">
    <property type="protein sequence ID" value="ENSCCRP00000112914.1"/>
    <property type="gene ID" value="ENSCCRG00000054857.1"/>
</dbReference>
<name>A0A9J7XZ24_CYPCA</name>
<keyword evidence="1" id="KW-1133">Transmembrane helix</keyword>
<evidence type="ECO:0000313" key="4">
    <source>
        <dbReference type="Proteomes" id="UP001108240"/>
    </source>
</evidence>
<dbReference type="SUPFAM" id="SSF48726">
    <property type="entry name" value="Immunoglobulin"/>
    <property type="match status" value="1"/>
</dbReference>
<dbReference type="Pfam" id="PF07686">
    <property type="entry name" value="V-set"/>
    <property type="match status" value="1"/>
</dbReference>
<protein>
    <recommendedName>
        <fullName evidence="2">Immunoglobulin domain-containing protein</fullName>
    </recommendedName>
</protein>
<dbReference type="Gene3D" id="2.60.40.10">
    <property type="entry name" value="Immunoglobulins"/>
    <property type="match status" value="1"/>
</dbReference>
<evidence type="ECO:0000256" key="1">
    <source>
        <dbReference type="SAM" id="Phobius"/>
    </source>
</evidence>
<feature type="domain" description="Immunoglobulin" evidence="2">
    <location>
        <begin position="40"/>
        <end position="138"/>
    </location>
</feature>
<keyword evidence="4" id="KW-1185">Reference proteome</keyword>
<evidence type="ECO:0000259" key="2">
    <source>
        <dbReference type="SMART" id="SM00409"/>
    </source>
</evidence>
<keyword evidence="1" id="KW-0812">Transmembrane</keyword>
<reference evidence="3" key="1">
    <citation type="submission" date="2025-08" db="UniProtKB">
        <authorList>
            <consortium name="Ensembl"/>
        </authorList>
    </citation>
    <scope>IDENTIFICATION</scope>
</reference>
<keyword evidence="1" id="KW-0472">Membrane</keyword>
<dbReference type="InterPro" id="IPR036179">
    <property type="entry name" value="Ig-like_dom_sf"/>
</dbReference>
<dbReference type="PANTHER" id="PTHR21063:SF4">
    <property type="entry name" value="CD48 ANTIGEN-RELATED"/>
    <property type="match status" value="1"/>
</dbReference>
<dbReference type="Proteomes" id="UP001108240">
    <property type="component" value="Unplaced"/>
</dbReference>
<reference evidence="3" key="2">
    <citation type="submission" date="2025-09" db="UniProtKB">
        <authorList>
            <consortium name="Ensembl"/>
        </authorList>
    </citation>
    <scope>IDENTIFICATION</scope>
</reference>
<dbReference type="AlphaFoldDB" id="A0A9J7XZ24"/>
<dbReference type="GeneTree" id="ENSGT01050000244806"/>
<dbReference type="InterPro" id="IPR013106">
    <property type="entry name" value="Ig_V-set"/>
</dbReference>
<organism evidence="3 4">
    <name type="scientific">Cyprinus carpio carpio</name>
    <dbReference type="NCBI Taxonomy" id="630221"/>
    <lineage>
        <taxon>Eukaryota</taxon>
        <taxon>Metazoa</taxon>
        <taxon>Chordata</taxon>
        <taxon>Craniata</taxon>
        <taxon>Vertebrata</taxon>
        <taxon>Euteleostomi</taxon>
        <taxon>Actinopterygii</taxon>
        <taxon>Neopterygii</taxon>
        <taxon>Teleostei</taxon>
        <taxon>Ostariophysi</taxon>
        <taxon>Cypriniformes</taxon>
        <taxon>Cyprinidae</taxon>
        <taxon>Cyprininae</taxon>
        <taxon>Cyprinus</taxon>
    </lineage>
</organism>